<organism evidence="3">
    <name type="scientific">Oryza glumipatula</name>
    <dbReference type="NCBI Taxonomy" id="40148"/>
    <lineage>
        <taxon>Eukaryota</taxon>
        <taxon>Viridiplantae</taxon>
        <taxon>Streptophyta</taxon>
        <taxon>Embryophyta</taxon>
        <taxon>Tracheophyta</taxon>
        <taxon>Spermatophyta</taxon>
        <taxon>Magnoliopsida</taxon>
        <taxon>Liliopsida</taxon>
        <taxon>Poales</taxon>
        <taxon>Poaceae</taxon>
        <taxon>BOP clade</taxon>
        <taxon>Oryzoideae</taxon>
        <taxon>Oryzeae</taxon>
        <taxon>Oryzinae</taxon>
        <taxon>Oryza</taxon>
    </lineage>
</organism>
<protein>
    <submittedName>
        <fullName evidence="3">Uncharacterized protein</fullName>
    </submittedName>
</protein>
<evidence type="ECO:0000256" key="1">
    <source>
        <dbReference type="SAM" id="MobiDB-lite"/>
    </source>
</evidence>
<sequence>MHVRTYLFVLLAPHLLCFLTDRISTALKFHSGDPDRHAEYELNPTAQRSAPNSSAHPHASGDSARIHRIHRRRPSPSSPTASPTQRRHRRRSPTASLPHHAVDPSAAIAGLLHRVAHRRPRPPRRRPQRRHRRRSPTASLPHHAAIAVLPHHVADPAPPSPSSPTASMSDLRGGSDGSVGR</sequence>
<dbReference type="EnsemblPlants" id="OGLUM04G21820.9">
    <property type="protein sequence ID" value="OGLUM04G21820.9"/>
    <property type="gene ID" value="OGLUM04G21820"/>
</dbReference>
<dbReference type="Gramene" id="OGLUM04G21820.6">
    <property type="protein sequence ID" value="OGLUM04G21820.6"/>
    <property type="gene ID" value="OGLUM04G21820"/>
</dbReference>
<dbReference type="Gramene" id="OGLUM04G21820.2">
    <property type="protein sequence ID" value="OGLUM04G21820.2"/>
    <property type="gene ID" value="OGLUM04G21820"/>
</dbReference>
<feature type="compositionally biased region" description="Basic residues" evidence="1">
    <location>
        <begin position="114"/>
        <end position="135"/>
    </location>
</feature>
<name>A0A0D9ZPA5_9ORYZ</name>
<evidence type="ECO:0000256" key="2">
    <source>
        <dbReference type="SAM" id="SignalP"/>
    </source>
</evidence>
<evidence type="ECO:0000313" key="4">
    <source>
        <dbReference type="Proteomes" id="UP000026961"/>
    </source>
</evidence>
<dbReference type="AlphaFoldDB" id="A0A0D9ZPA5"/>
<accession>A0A0D9ZPA5</accession>
<feature type="region of interest" description="Disordered" evidence="1">
    <location>
        <begin position="47"/>
        <end position="181"/>
    </location>
</feature>
<dbReference type="EnsemblPlants" id="OGLUM04G21820.7">
    <property type="protein sequence ID" value="OGLUM04G21820.7"/>
    <property type="gene ID" value="OGLUM04G21820"/>
</dbReference>
<dbReference type="Gramene" id="OGLUM04G21820.7">
    <property type="protein sequence ID" value="OGLUM04G21820.7"/>
    <property type="gene ID" value="OGLUM04G21820"/>
</dbReference>
<feature type="chain" id="PRO_5007398600" evidence="2">
    <location>
        <begin position="27"/>
        <end position="181"/>
    </location>
</feature>
<proteinExistence type="predicted"/>
<dbReference type="Proteomes" id="UP000026961">
    <property type="component" value="Chromosome 4"/>
</dbReference>
<dbReference type="EnsemblPlants" id="OGLUM04G21820.5">
    <property type="protein sequence ID" value="OGLUM04G21820.5"/>
    <property type="gene ID" value="OGLUM04G21820"/>
</dbReference>
<keyword evidence="4" id="KW-1185">Reference proteome</keyword>
<dbReference type="EnsemblPlants" id="OGLUM04G21820.6">
    <property type="protein sequence ID" value="OGLUM04G21820.6"/>
    <property type="gene ID" value="OGLUM04G21820"/>
</dbReference>
<keyword evidence="2" id="KW-0732">Signal</keyword>
<dbReference type="Gramene" id="OGLUM04G21820.9">
    <property type="protein sequence ID" value="OGLUM04G21820.9"/>
    <property type="gene ID" value="OGLUM04G21820"/>
</dbReference>
<reference evidence="3" key="1">
    <citation type="submission" date="2015-04" db="UniProtKB">
        <authorList>
            <consortium name="EnsemblPlants"/>
        </authorList>
    </citation>
    <scope>IDENTIFICATION</scope>
</reference>
<dbReference type="HOGENOM" id="CLU_1491257_0_0_1"/>
<dbReference type="Gramene" id="OGLUM04G21820.5">
    <property type="protein sequence ID" value="OGLUM04G21820.5"/>
    <property type="gene ID" value="OGLUM04G21820"/>
</dbReference>
<feature type="compositionally biased region" description="Low complexity" evidence="1">
    <location>
        <begin position="49"/>
        <end position="60"/>
    </location>
</feature>
<dbReference type="EnsemblPlants" id="OGLUM04G21820.2">
    <property type="protein sequence ID" value="OGLUM04G21820.2"/>
    <property type="gene ID" value="OGLUM04G21820"/>
</dbReference>
<reference evidence="3" key="2">
    <citation type="submission" date="2018-05" db="EMBL/GenBank/DDBJ databases">
        <title>OgluRS3 (Oryza glumaepatula Reference Sequence Version 3).</title>
        <authorList>
            <person name="Zhang J."/>
            <person name="Kudrna D."/>
            <person name="Lee S."/>
            <person name="Talag J."/>
            <person name="Welchert J."/>
            <person name="Wing R.A."/>
        </authorList>
    </citation>
    <scope>NUCLEOTIDE SEQUENCE [LARGE SCALE GENOMIC DNA]</scope>
</reference>
<evidence type="ECO:0000313" key="3">
    <source>
        <dbReference type="EnsemblPlants" id="OGLUM04G21820.2"/>
    </source>
</evidence>
<feature type="signal peptide" evidence="2">
    <location>
        <begin position="1"/>
        <end position="26"/>
    </location>
</feature>